<dbReference type="FunFam" id="2.10.25.10:FF:000038">
    <property type="entry name" value="Fibrillin 2"/>
    <property type="match status" value="2"/>
</dbReference>
<evidence type="ECO:0000256" key="2">
    <source>
        <dbReference type="ARBA" id="ARBA00022525"/>
    </source>
</evidence>
<dbReference type="Pfam" id="PF12661">
    <property type="entry name" value="hEGF"/>
    <property type="match status" value="1"/>
</dbReference>
<evidence type="ECO:0000256" key="9">
    <source>
        <dbReference type="SAM" id="Phobius"/>
    </source>
</evidence>
<feature type="domain" description="EGF-like" evidence="10">
    <location>
        <begin position="1748"/>
        <end position="1782"/>
    </location>
</feature>
<feature type="transmembrane region" description="Helical" evidence="9">
    <location>
        <begin position="2467"/>
        <end position="2497"/>
    </location>
</feature>
<dbReference type="SMART" id="SM00179">
    <property type="entry name" value="EGF_CA"/>
    <property type="match status" value="33"/>
</dbReference>
<dbReference type="GO" id="GO:0005576">
    <property type="term" value="C:extracellular region"/>
    <property type="evidence" value="ECO:0007669"/>
    <property type="project" value="UniProtKB-SubCell"/>
</dbReference>
<feature type="domain" description="EGF-like" evidence="10">
    <location>
        <begin position="552"/>
        <end position="592"/>
    </location>
</feature>
<name>A0A2C9K8L8_BIOGL</name>
<dbReference type="VEuPathDB" id="VectorBase:BGLB016534"/>
<dbReference type="SUPFAM" id="SSF56436">
    <property type="entry name" value="C-type lectin-like"/>
    <property type="match status" value="4"/>
</dbReference>
<dbReference type="InterPro" id="IPR026823">
    <property type="entry name" value="cEGF"/>
</dbReference>
<dbReference type="InterPro" id="IPR018097">
    <property type="entry name" value="EGF_Ca-bd_CS"/>
</dbReference>
<feature type="domain" description="EGF-like" evidence="10">
    <location>
        <begin position="593"/>
        <end position="631"/>
    </location>
</feature>
<dbReference type="PROSITE" id="PS50026">
    <property type="entry name" value="EGF_3"/>
    <property type="match status" value="14"/>
</dbReference>
<dbReference type="InterPro" id="IPR001304">
    <property type="entry name" value="C-type_lectin-like"/>
</dbReference>
<feature type="disulfide bond" evidence="8">
    <location>
        <begin position="1275"/>
        <end position="1285"/>
    </location>
</feature>
<keyword evidence="4" id="KW-0732">Signal</keyword>
<dbReference type="FunFam" id="2.10.25.10:FF:000014">
    <property type="entry name" value="Latent-transforming growth factor beta-binding protein 3"/>
    <property type="match status" value="3"/>
</dbReference>
<dbReference type="CDD" id="cd00054">
    <property type="entry name" value="EGF_CA"/>
    <property type="match status" value="4"/>
</dbReference>
<dbReference type="SUPFAM" id="SSF57184">
    <property type="entry name" value="Growth factor receptor domain"/>
    <property type="match status" value="9"/>
</dbReference>
<gene>
    <name evidence="12" type="primary">106057447</name>
</gene>
<evidence type="ECO:0000313" key="12">
    <source>
        <dbReference type="EnsemblMetazoa" id="BGLB016534-PA"/>
    </source>
</evidence>
<dbReference type="VEuPathDB" id="VectorBase:BGLAX_047875"/>
<feature type="domain" description="EGF-like" evidence="10">
    <location>
        <begin position="2366"/>
        <end position="2404"/>
    </location>
</feature>
<dbReference type="Proteomes" id="UP000076420">
    <property type="component" value="Unassembled WGS sequence"/>
</dbReference>
<sequence>YNIFNISDRIYCHSLQTSFSFDDAVNNCLKIGAALAFFDDNAEYLTAFQKIIVNASQEKQTWITFNATAVNFKYVFYWKKQKFNDSVWASGQPNDECSYRCACGPGYIPDTDNITCLDVDECQNITCGHSCINTIGSFVCKCDEGFILDSLDMSSCNDVDECQEAFQICNQTCDVAQDSNISACQVNVQDCKLCDQFCLNTNGSYLCTCQTGYGLNSTDNTTCYDIDECSLNSSLCEFYCNNTPGSYFCSCPQGYHLSENKHSCNKKGVYSQCPCRCFGRKEITNVTSQQLKEQLETLSKDIQVQEVNLLSTKLLLTCQPDDRPASNVIGYVGIVMLTFVFGSVAYVILASFFFIGSWLNTNYYVSSLDYKKFNISGRIYCHSLQTSFTFDDAVNNCLKIGAALAFFDDNAEYLTAFQKIIVNASQEKQTWITFNATAVNFKYVFYWKKQKFNDSVWASGEPSDQSNTSCVDVNECEQNTSLCEGACQNTVGSYRCTCNTGYKLSGSYLCVDIDECSLGNHTCQQVCVNVIGSYHCNCSVGYIASDSGQCLDINECSIGAKPCQQTCTNTNGSFLCSCETGWTLSLNRRNCTLNDECVSSPCQHECVHTNTSFVCRCYPGYTLHSNGINCTDIDECKSSVCQHNCTNTDGSYICTCLYGYNLQPDNTSCSDIDECSNNISLCSDICRNTPGGYLCGCLDGFRVVNQNCSDIDECENTLKNNCSHHCNNTEGSYTCWCDDGYRLSENLTTCLDIDECEEYTYRCSDICINTIGSYRCACGPGYIPDADNITCLDVDECHNITCGHRCVNTIGSYVCQCDEGFILDTLNISACNDVDECLEASQSCNQTCDVAPDSNISACQTIDRESNRPHYHTAELENWRSTLLDVRNRRGADIGSYHHLVVAKLKRKLASSKTRINKRKRFDLDKLHNTQIKKEFQQSLQNRFAVLQLNEAEQSVDKCLQNFKEFITETSNEVLSLNPKKKKQWISDETWKLIKERKFAKQAVNLLKTRNHKQQSKQDYQAVSQKTTKLLRQDKRSFYNNLAEQAEEAADSETNKLNQLVIGNVGYCLSDFEETFVDAERHCNETGTTLAFFDDNKEFVDVYNYTSKNISTDSEIWIKINYTRNESNSMFFWRNEIVDRKLWGKDEPDSSCENFNDITCCSKVTFLRNAVSTWNGLRDSPCSNMYRFLCKVSLKFPDHVINCLPDCTSSKTIRCICAAGYWFNESSLKCQPLNCLTGDTKCLSCRVVPVSGLFCDCESGYTFGQNGTCVDVNECLVNNACEQNCTNSFGSFHCSCHQGYTLRADNKTCVAISADCNNSSQTFQHSCSNESCPCPTSSDERNISDFCSSSPCQHLCFNTSTHFICKCYAGHVLLADSVHCSPIEHCNRSVCLKDCFTANDSRACTDQCPESDKPCDHACHNTNDSYICSCHPGYFLNVADNKTCHDIDECSLNSSLCEVYCNNTPGSYFCSCPQGYQLSGNRQSCNQNRPQSQCPCQCSSSLKRKMSSEAIKETLKVLQQELQIDTSSLLSTQLLYTSQPDDRPSSTAIGYFGIVFLAIVLGLICMSDVLTLLGHMVDKVKINLNGGKKVGTIDRAEDDCKQVKGEVALFETNKEFKTAADIIVAKYSINSMGVWIRLVLTDNDHDMVYEQNWKNETVEASAWASGEPSNCGKMVNSSMRCNPFLNKASKTLAYANYDYQYNYLCSTVNECVDGSANCSQVCVDSLVGYNCSCYSGYALAADKKSCSDVDECQGKPCHQVCNNTPGSFACSCFDGYAFSNDNYTCTDIDECASGPCEHECSNRNGSFVCSCHSGYQLSHNNVSCDDVNECTNMTVHQCQHNCINFLGSYYCDCRIGYSLSLDKHNCTDLDECSSSPCHQVCLNNEGSYTCSCSAGYTMDIDHEYCLDIDECYNASLNQCDHYCTNTNGSFTCSCKSGFSLSSNGSCTDIDECINTICSQVCSNQYGSYQCSCFSGYNLHSDHINCVDINECDPPLNTCDHVCLNSDGSFNCSCYKGYLLVSGNGTCVDVDECEANETLCEGPCTNTKGGYTCGCQAGYKLESSGVCEDIDECLDKMSSCSQLCNNTQGSYQCTFCLNNEGSYTCSCSAGYTMDIDHEYCLDIDECYNASLNQCDHYCTNTNGSFTCSCKTGFSLSSNGSCTDIDECINTTCSQVCSNQYGSYQCTCFSGYNLHSDNINCVDINECDPPLNMCDHVCLNSGGSFNCSCNKGYLLVSGNGTCVDVDECETNETLCEGPCTNTKGGYTCGCQAGYKLGSSGVCEDIDECLDKMSSCSQLCNNTQGSYQCTCEYGYRPQAGQPYLCVDIDECLEGRHTCNQTCINVNGSYQCACKSGFLLDPLDLETCLDVDECSSTDHLCHHVCTNTPGSFHCSCHQGFVMNANSCVLKRFSNYCPCSCQHLDQQKQFNLQNTLQELVKLKQYLAIIKSDLVSYKMLKSCQNDSRFTSTAMGYCGLAVVSVVFGVLVIPDILFMLTWLIYRIQRRQKIRR</sequence>
<dbReference type="VEuPathDB" id="VectorBase:BGLAX_046835"/>
<dbReference type="CDD" id="cd00037">
    <property type="entry name" value="CLECT"/>
    <property type="match status" value="3"/>
</dbReference>
<feature type="domain" description="EGF-like" evidence="10">
    <location>
        <begin position="1868"/>
        <end position="1906"/>
    </location>
</feature>
<evidence type="ECO:0000313" key="13">
    <source>
        <dbReference type="Proteomes" id="UP000076420"/>
    </source>
</evidence>
<keyword evidence="9" id="KW-1133">Transmembrane helix</keyword>
<dbReference type="PROSITE" id="PS50041">
    <property type="entry name" value="C_TYPE_LECTIN_2"/>
    <property type="match status" value="2"/>
</dbReference>
<feature type="domain" description="EGF-like" evidence="10">
    <location>
        <begin position="632"/>
        <end position="670"/>
    </location>
</feature>
<evidence type="ECO:0000256" key="4">
    <source>
        <dbReference type="ARBA" id="ARBA00022729"/>
    </source>
</evidence>
<feature type="domain" description="EGF-like" evidence="10">
    <location>
        <begin position="793"/>
        <end position="827"/>
    </location>
</feature>
<dbReference type="InterPro" id="IPR009030">
    <property type="entry name" value="Growth_fac_rcpt_cys_sf"/>
</dbReference>
<dbReference type="InterPro" id="IPR000152">
    <property type="entry name" value="EGF-type_Asp/Asn_hydroxyl_site"/>
</dbReference>
<protein>
    <submittedName>
        <fullName evidence="12">Uncharacterized protein</fullName>
    </submittedName>
</protein>
<dbReference type="PANTHER" id="PTHR47333:SF4">
    <property type="entry name" value="EGF-LIKE DOMAIN-CONTAINING PROTEIN"/>
    <property type="match status" value="1"/>
</dbReference>
<dbReference type="Gene3D" id="2.10.25.10">
    <property type="entry name" value="Laminin"/>
    <property type="match status" value="35"/>
</dbReference>
<evidence type="ECO:0000256" key="6">
    <source>
        <dbReference type="ARBA" id="ARBA00023157"/>
    </source>
</evidence>
<dbReference type="InterPro" id="IPR013032">
    <property type="entry name" value="EGF-like_CS"/>
</dbReference>
<evidence type="ECO:0000256" key="8">
    <source>
        <dbReference type="PROSITE-ProRule" id="PRU00076"/>
    </source>
</evidence>
<dbReference type="SMART" id="SM00181">
    <property type="entry name" value="EGF"/>
    <property type="match status" value="35"/>
</dbReference>
<evidence type="ECO:0000256" key="5">
    <source>
        <dbReference type="ARBA" id="ARBA00022737"/>
    </source>
</evidence>
<dbReference type="PROSITE" id="PS00010">
    <property type="entry name" value="ASX_HYDROXYL"/>
    <property type="match status" value="22"/>
</dbReference>
<keyword evidence="6 8" id="KW-1015">Disulfide bond</keyword>
<feature type="domain" description="EGF-like" evidence="10">
    <location>
        <begin position="1446"/>
        <end position="1486"/>
    </location>
</feature>
<accession>A0A2C9K8L8</accession>
<dbReference type="KEGG" id="bgt:106057447"/>
<dbReference type="Pfam" id="PF07645">
    <property type="entry name" value="EGF_CA"/>
    <property type="match status" value="14"/>
</dbReference>
<dbReference type="EnsemblMetazoa" id="BGLB016534-RA">
    <property type="protein sequence ID" value="BGLB016534-PA"/>
    <property type="gene ID" value="BGLB016534"/>
</dbReference>
<dbReference type="InterPro" id="IPR000742">
    <property type="entry name" value="EGF"/>
</dbReference>
<evidence type="ECO:0000256" key="1">
    <source>
        <dbReference type="ARBA" id="ARBA00004613"/>
    </source>
</evidence>
<dbReference type="Gene3D" id="3.10.100.10">
    <property type="entry name" value="Mannose-Binding Protein A, subunit A"/>
    <property type="match status" value="1"/>
</dbReference>
<keyword evidence="7" id="KW-0325">Glycoprotein</keyword>
<feature type="domain" description="EGF-like" evidence="10">
    <location>
        <begin position="1271"/>
        <end position="1310"/>
    </location>
</feature>
<feature type="domain" description="C-type lectin" evidence="11">
    <location>
        <begin position="380"/>
        <end position="484"/>
    </location>
</feature>
<dbReference type="FunFam" id="2.10.25.10:FF:000119">
    <property type="entry name" value="vitamin K-dependent protein S"/>
    <property type="match status" value="1"/>
</dbReference>
<keyword evidence="5" id="KW-0677">Repeat</keyword>
<evidence type="ECO:0000256" key="3">
    <source>
        <dbReference type="ARBA" id="ARBA00022536"/>
    </source>
</evidence>
<dbReference type="SUPFAM" id="SSF57196">
    <property type="entry name" value="EGF/Laminin"/>
    <property type="match status" value="10"/>
</dbReference>
<dbReference type="FunFam" id="2.10.25.10:FF:000005">
    <property type="entry name" value="Fibrillin 2"/>
    <property type="match status" value="8"/>
</dbReference>
<evidence type="ECO:0000259" key="11">
    <source>
        <dbReference type="PROSITE" id="PS50041"/>
    </source>
</evidence>
<proteinExistence type="predicted"/>
<comment type="caution">
    <text evidence="8">Lacks conserved residue(s) required for the propagation of feature annotation.</text>
</comment>
<feature type="domain" description="C-type lectin" evidence="11">
    <location>
        <begin position="1062"/>
        <end position="1191"/>
    </location>
</feature>
<keyword evidence="3 8" id="KW-0245">EGF-like domain</keyword>
<dbReference type="VEuPathDB" id="VectorBase:BGLAX_045506"/>
<feature type="transmembrane region" description="Helical" evidence="9">
    <location>
        <begin position="328"/>
        <end position="355"/>
    </location>
</feature>
<feature type="domain" description="EGF-like" evidence="10">
    <location>
        <begin position="1787"/>
        <end position="1821"/>
    </location>
</feature>
<keyword evidence="2" id="KW-0964">Secreted</keyword>
<dbReference type="PROSITE" id="PS01187">
    <property type="entry name" value="EGF_CA"/>
    <property type="match status" value="11"/>
</dbReference>
<feature type="domain" description="EGF-like" evidence="10">
    <location>
        <begin position="118"/>
        <end position="152"/>
    </location>
</feature>
<dbReference type="FunFam" id="2.10.25.10:FF:000240">
    <property type="entry name" value="Vitamin K-dependent protein S"/>
    <property type="match status" value="2"/>
</dbReference>
<organism evidence="12 13">
    <name type="scientific">Biomphalaria glabrata</name>
    <name type="common">Bloodfluke planorb</name>
    <name type="synonym">Freshwater snail</name>
    <dbReference type="NCBI Taxonomy" id="6526"/>
    <lineage>
        <taxon>Eukaryota</taxon>
        <taxon>Metazoa</taxon>
        <taxon>Spiralia</taxon>
        <taxon>Lophotrochozoa</taxon>
        <taxon>Mollusca</taxon>
        <taxon>Gastropoda</taxon>
        <taxon>Heterobranchia</taxon>
        <taxon>Euthyneura</taxon>
        <taxon>Panpulmonata</taxon>
        <taxon>Hygrophila</taxon>
        <taxon>Lymnaeoidea</taxon>
        <taxon>Planorbidae</taxon>
        <taxon>Biomphalaria</taxon>
    </lineage>
</organism>
<evidence type="ECO:0000256" key="7">
    <source>
        <dbReference type="ARBA" id="ARBA00023180"/>
    </source>
</evidence>
<dbReference type="Pfam" id="PF12662">
    <property type="entry name" value="cEGF"/>
    <property type="match status" value="12"/>
</dbReference>
<dbReference type="InterPro" id="IPR016186">
    <property type="entry name" value="C-type_lectin-like/link_sf"/>
</dbReference>
<feature type="domain" description="EGF-like" evidence="10">
    <location>
        <begin position="710"/>
        <end position="751"/>
    </location>
</feature>
<dbReference type="PANTHER" id="PTHR47333">
    <property type="entry name" value="VON WILLEBRAND FACTOR C AND EGF DOMAIN-CONTAINING PROTEIN"/>
    <property type="match status" value="1"/>
</dbReference>
<dbReference type="InterPro" id="IPR052080">
    <property type="entry name" value="vWF_C/EGF_Fibrillin"/>
</dbReference>
<dbReference type="STRING" id="6526.A0A2C9K8L8"/>
<dbReference type="InterPro" id="IPR049883">
    <property type="entry name" value="NOTCH1_EGF-like"/>
</dbReference>
<dbReference type="OrthoDB" id="6117573at2759"/>
<feature type="domain" description="EGF-like" evidence="10">
    <location>
        <begin position="1826"/>
        <end position="1867"/>
    </location>
</feature>
<dbReference type="Pfam" id="PF14670">
    <property type="entry name" value="FXa_inhibition"/>
    <property type="match status" value="1"/>
</dbReference>
<feature type="domain" description="EGF-like" evidence="10">
    <location>
        <begin position="512"/>
        <end position="548"/>
    </location>
</feature>
<keyword evidence="9" id="KW-0812">Transmembrane</keyword>
<dbReference type="InterPro" id="IPR016187">
    <property type="entry name" value="CTDL_fold"/>
</dbReference>
<evidence type="ECO:0000259" key="10">
    <source>
        <dbReference type="PROSITE" id="PS50026"/>
    </source>
</evidence>
<dbReference type="GO" id="GO:0005509">
    <property type="term" value="F:calcium ion binding"/>
    <property type="evidence" value="ECO:0007669"/>
    <property type="project" value="InterPro"/>
</dbReference>
<dbReference type="InterPro" id="IPR001881">
    <property type="entry name" value="EGF-like_Ca-bd_dom"/>
</dbReference>
<keyword evidence="9" id="KW-0472">Membrane</keyword>
<dbReference type="PROSITE" id="PS01186">
    <property type="entry name" value="EGF_2"/>
    <property type="match status" value="19"/>
</dbReference>
<reference evidence="12" key="1">
    <citation type="submission" date="2020-05" db="UniProtKB">
        <authorList>
            <consortium name="EnsemblMetazoa"/>
        </authorList>
    </citation>
    <scope>IDENTIFICATION</scope>
    <source>
        <strain evidence="12">BB02</strain>
    </source>
</reference>
<comment type="subcellular location">
    <subcellularLocation>
        <location evidence="1">Secreted</location>
    </subcellularLocation>
</comment>